<dbReference type="InterPro" id="IPR022642">
    <property type="entry name" value="CheR_C"/>
</dbReference>
<dbReference type="InterPro" id="IPR022641">
    <property type="entry name" value="CheR_N"/>
</dbReference>
<name>A0ABY3EP13_9BURK</name>
<feature type="domain" description="CheR-type methyltransferase" evidence="1">
    <location>
        <begin position="41"/>
        <end position="292"/>
    </location>
</feature>
<dbReference type="PANTHER" id="PTHR24422:SF8">
    <property type="entry name" value="CHEMOTAXIS PROTEIN"/>
    <property type="match status" value="1"/>
</dbReference>
<dbReference type="Pfam" id="PF03705">
    <property type="entry name" value="CheR_N"/>
    <property type="match status" value="1"/>
</dbReference>
<accession>A0ABY3EP13</accession>
<evidence type="ECO:0000313" key="3">
    <source>
        <dbReference type="Proteomes" id="UP000318943"/>
    </source>
</evidence>
<evidence type="ECO:0000259" key="1">
    <source>
        <dbReference type="PROSITE" id="PS50123"/>
    </source>
</evidence>
<dbReference type="PRINTS" id="PR00996">
    <property type="entry name" value="CHERMTFRASE"/>
</dbReference>
<dbReference type="SUPFAM" id="SSF47757">
    <property type="entry name" value="Chemotaxis receptor methyltransferase CheR, N-terminal domain"/>
    <property type="match status" value="1"/>
</dbReference>
<dbReference type="PANTHER" id="PTHR24422">
    <property type="entry name" value="CHEMOTAXIS PROTEIN METHYLTRANSFERASE"/>
    <property type="match status" value="1"/>
</dbReference>
<comment type="caution">
    <text evidence="2">The sequence shown here is derived from an EMBL/GenBank/DDBJ whole genome shotgun (WGS) entry which is preliminary data.</text>
</comment>
<evidence type="ECO:0000313" key="2">
    <source>
        <dbReference type="EMBL" id="TSP12703.1"/>
    </source>
</evidence>
<sequence length="304" mass="34242">MAPRKLKTPDTAPLPPLSLPLPVPVVDRGETALPDANFEIELELLLEAIFRKYQHDFRHYARASVRRRLQQALHDLGFATLSQLQDRMLRDPALFARMLQYLTVQVSEMFRDPSYFRAIREHVVPVLQTYPSINVWVAGCSSGEELWSLAILFEEEGLAERTVFYATDINPDALAIARAGVYDAGRLRAFGANYLAAGGRRSLSDYYHAAYGKAKFSAGLIRQSVFADHSLATDSVFQEAQLISCRNVLIYFDRALQDRAIGLFHDALARRGFLGLGSKESLHFSAHAGAFEPLVPRERLYRKL</sequence>
<keyword evidence="3" id="KW-1185">Reference proteome</keyword>
<dbReference type="SMART" id="SM00138">
    <property type="entry name" value="MeTrc"/>
    <property type="match status" value="1"/>
</dbReference>
<dbReference type="InterPro" id="IPR050903">
    <property type="entry name" value="Bact_Chemotaxis_MeTrfase"/>
</dbReference>
<dbReference type="PROSITE" id="PS50123">
    <property type="entry name" value="CHER"/>
    <property type="match status" value="1"/>
</dbReference>
<gene>
    <name evidence="2" type="ORF">FGG12_10845</name>
</gene>
<protein>
    <submittedName>
        <fullName evidence="2">Protein-glutamate O-methyltransferase CheR</fullName>
    </submittedName>
</protein>
<reference evidence="2 3" key="1">
    <citation type="submission" date="2019-05" db="EMBL/GenBank/DDBJ databases">
        <title>Whole genome sequence analysis of Cupriavidus campinensis S14E4C strain.</title>
        <authorList>
            <person name="Abbaszade G."/>
            <person name="Szabo A."/>
            <person name="Toumi M."/>
            <person name="Toth E."/>
        </authorList>
    </citation>
    <scope>NUCLEOTIDE SEQUENCE [LARGE SCALE GENOMIC DNA]</scope>
    <source>
        <strain evidence="2 3">S14E4C</strain>
    </source>
</reference>
<proteinExistence type="predicted"/>
<dbReference type="SUPFAM" id="SSF53335">
    <property type="entry name" value="S-adenosyl-L-methionine-dependent methyltransferases"/>
    <property type="match status" value="1"/>
</dbReference>
<dbReference type="Proteomes" id="UP000318943">
    <property type="component" value="Unassembled WGS sequence"/>
</dbReference>
<organism evidence="2 3">
    <name type="scientific">Cupriavidus campinensis</name>
    <dbReference type="NCBI Taxonomy" id="151783"/>
    <lineage>
        <taxon>Bacteria</taxon>
        <taxon>Pseudomonadati</taxon>
        <taxon>Pseudomonadota</taxon>
        <taxon>Betaproteobacteria</taxon>
        <taxon>Burkholderiales</taxon>
        <taxon>Burkholderiaceae</taxon>
        <taxon>Cupriavidus</taxon>
    </lineage>
</organism>
<dbReference type="Gene3D" id="3.40.50.150">
    <property type="entry name" value="Vaccinia Virus protein VP39"/>
    <property type="match status" value="1"/>
</dbReference>
<dbReference type="InterPro" id="IPR029063">
    <property type="entry name" value="SAM-dependent_MTases_sf"/>
</dbReference>
<dbReference type="EMBL" id="VCIZ01000005">
    <property type="protein sequence ID" value="TSP12703.1"/>
    <property type="molecule type" value="Genomic_DNA"/>
</dbReference>
<dbReference type="InterPro" id="IPR000780">
    <property type="entry name" value="CheR_MeTrfase"/>
</dbReference>
<dbReference type="Pfam" id="PF01739">
    <property type="entry name" value="CheR"/>
    <property type="match status" value="1"/>
</dbReference>